<dbReference type="EMBL" id="AOHS01000037">
    <property type="protein sequence ID" value="ELY29271.1"/>
    <property type="molecule type" value="Genomic_DNA"/>
</dbReference>
<evidence type="ECO:0000259" key="3">
    <source>
        <dbReference type="PROSITE" id="PS50966"/>
    </source>
</evidence>
<keyword evidence="6" id="KW-1185">Reference proteome</keyword>
<dbReference type="STRING" id="547559.Nmag_1842"/>
<dbReference type="PATRIC" id="fig|547559.17.peg.2203"/>
<dbReference type="GO" id="GO:0008270">
    <property type="term" value="F:zinc ion binding"/>
    <property type="evidence" value="ECO:0007669"/>
    <property type="project" value="UniProtKB-KW"/>
</dbReference>
<name>D3SV07_NATMM</name>
<dbReference type="PaxDb" id="547559-Nmag_1842"/>
<dbReference type="Proteomes" id="UP000011543">
    <property type="component" value="Unassembled WGS sequence"/>
</dbReference>
<gene>
    <name evidence="4" type="ordered locus">Nmag_1842</name>
    <name evidence="5" type="ORF">C500_11155</name>
</gene>
<dbReference type="Pfam" id="PF04434">
    <property type="entry name" value="SWIM"/>
    <property type="match status" value="1"/>
</dbReference>
<dbReference type="InterPro" id="IPR007527">
    <property type="entry name" value="Znf_SWIM"/>
</dbReference>
<reference evidence="4" key="4">
    <citation type="submission" date="2016-09" db="EMBL/GenBank/DDBJ databases">
        <authorList>
            <person name="Pfeiffer F."/>
        </authorList>
    </citation>
    <scope>NUCLEOTIDE SEQUENCE</scope>
    <source>
        <strain evidence="4">ATCC 43099</strain>
    </source>
</reference>
<feature type="compositionally biased region" description="Basic and acidic residues" evidence="2">
    <location>
        <begin position="19"/>
        <end position="28"/>
    </location>
</feature>
<accession>D3SV07</accession>
<dbReference type="RefSeq" id="WP_004267601.1">
    <property type="nucleotide sequence ID" value="NC_013922.1"/>
</dbReference>
<sequence>MKTTASPKAPLPVQTPNQLEERSRRARTEPMSVLPLGDGLYEVESASDHTYLVDLGAGRCTCPDHIFRSARCKHIRRVAIEITDGRTPPPGQLAVECQNTDCHESVFVDEDAGGGAGTDDEASGQPVYCESHTLWPGDTVVDRETGDRLTVVDVSDLRADAVRIDAANCTVAEYGTNSEYDPNVPVVGVVYPHATVRPNGVVPNSLRVYVFPRTRLEKCA</sequence>
<feature type="domain" description="SWIM-type" evidence="3">
    <location>
        <begin position="51"/>
        <end position="83"/>
    </location>
</feature>
<organism evidence="4 6">
    <name type="scientific">Natrialba magadii (strain ATCC 43099 / DSM 3394 / CCM 3739 / CIP 104546 / IAM 13178 / JCM 8861 / NBRC 102185 / NCIMB 2190 / MS3)</name>
    <name type="common">Natronobacterium magadii</name>
    <dbReference type="NCBI Taxonomy" id="547559"/>
    <lineage>
        <taxon>Archaea</taxon>
        <taxon>Methanobacteriati</taxon>
        <taxon>Methanobacteriota</taxon>
        <taxon>Stenosarchaea group</taxon>
        <taxon>Halobacteria</taxon>
        <taxon>Halobacteriales</taxon>
        <taxon>Natrialbaceae</taxon>
        <taxon>Natrialba</taxon>
    </lineage>
</organism>
<reference evidence="4 6" key="2">
    <citation type="journal article" date="2012" name="BMC Genomics">
        <title>A comparative genomics perspective on the genetic content of the alkaliphilic haloarchaeon Natrialba magadii ATCC 43099T.</title>
        <authorList>
            <person name="Siddaramappa S."/>
            <person name="Challacombe J.F."/>
            <person name="Decastro R.E."/>
            <person name="Pfeiffer F."/>
            <person name="Sastre D.E."/>
            <person name="Gimenez M.I."/>
            <person name="Paggi R.A."/>
            <person name="Detter J.C."/>
            <person name="Davenport K.W."/>
            <person name="Goodwin L.A."/>
            <person name="Kyrpides N."/>
            <person name="Tapia R."/>
            <person name="Pitluck S."/>
            <person name="Lucas S."/>
            <person name="Woyke T."/>
            <person name="Maupin-Furlow J.A."/>
        </authorList>
    </citation>
    <scope>NUCLEOTIDE SEQUENCE [LARGE SCALE GENOMIC DNA]</scope>
    <source>
        <strain evidence="4">ATCC 43099</strain>
        <strain evidence="6">ATCC 43099 / DSM 3394 / CCM 3739 / CIP 104546 / IAM 13178 / JCM 8861 / NBRC 102185 / NCIMB 2190 / MS3</strain>
    </source>
</reference>
<dbReference type="eggNOG" id="arCOG07773">
    <property type="taxonomic scope" value="Archaea"/>
</dbReference>
<protein>
    <submittedName>
        <fullName evidence="4">SWIM zinc finger domain protein</fullName>
    </submittedName>
    <submittedName>
        <fullName evidence="5">Zinc finger SWIM domain-containing protein</fullName>
    </submittedName>
</protein>
<keyword evidence="1" id="KW-0862">Zinc</keyword>
<dbReference type="PROSITE" id="PS50966">
    <property type="entry name" value="ZF_SWIM"/>
    <property type="match status" value="1"/>
</dbReference>
<evidence type="ECO:0000256" key="2">
    <source>
        <dbReference type="SAM" id="MobiDB-lite"/>
    </source>
</evidence>
<reference evidence="6" key="1">
    <citation type="submission" date="2010-02" db="EMBL/GenBank/DDBJ databases">
        <title>Complete sequence of chromosome of Natrialba magadii ATCC 43099.</title>
        <authorList>
            <consortium name="US DOE Joint Genome Institute"/>
            <person name="Lucas S."/>
            <person name="Copeland A."/>
            <person name="Lapidus A."/>
            <person name="Cheng J.-F."/>
            <person name="Bruce D."/>
            <person name="Goodwin L."/>
            <person name="Pitluck S."/>
            <person name="Davenport K."/>
            <person name="Saunders E."/>
            <person name="Detter J.C."/>
            <person name="Han C."/>
            <person name="Tapia R."/>
            <person name="Land M."/>
            <person name="Hauser L."/>
            <person name="Kyrpides N."/>
            <person name="Mikhailova N."/>
            <person name="De Castro R.E."/>
            <person name="Maupin-Furlow J.A."/>
            <person name="Woyke T."/>
        </authorList>
    </citation>
    <scope>NUCLEOTIDE SEQUENCE [LARGE SCALE GENOMIC DNA]</scope>
    <source>
        <strain evidence="6">ATCC 43099 / DSM 3394 / CCM 3739 / CIP 104546 / IAM 13178 / JCM 8861 / NBRC 102185 / NCIMB 2190 / MS3</strain>
    </source>
</reference>
<dbReference type="KEGG" id="nmg:Nmag_1842"/>
<keyword evidence="1" id="KW-0863">Zinc-finger</keyword>
<dbReference type="GeneID" id="8824683"/>
<proteinExistence type="predicted"/>
<evidence type="ECO:0000313" key="5">
    <source>
        <dbReference type="EMBL" id="ELY29271.1"/>
    </source>
</evidence>
<dbReference type="Proteomes" id="UP000001879">
    <property type="component" value="Chromosome"/>
</dbReference>
<dbReference type="EMBL" id="CP001932">
    <property type="protein sequence ID" value="ADD05415.1"/>
    <property type="molecule type" value="Genomic_DNA"/>
</dbReference>
<keyword evidence="1" id="KW-0479">Metal-binding</keyword>
<reference evidence="5 7" key="3">
    <citation type="journal article" date="2014" name="PLoS Genet.">
        <title>Phylogenetically driven sequencing of extremely halophilic archaea reveals strategies for static and dynamic osmo-response.</title>
        <authorList>
            <person name="Becker E.A."/>
            <person name="Seitzer P.M."/>
            <person name="Tritt A."/>
            <person name="Larsen D."/>
            <person name="Krusor M."/>
            <person name="Yao A.I."/>
            <person name="Wu D."/>
            <person name="Madern D."/>
            <person name="Eisen J.A."/>
            <person name="Darling A.E."/>
            <person name="Facciotti M.T."/>
        </authorList>
    </citation>
    <scope>NUCLEOTIDE SEQUENCE [LARGE SCALE GENOMIC DNA]</scope>
    <source>
        <strain evidence="7">ATCC 43099 / DSM 3394 / CCM 3739 / CIP 104546 / IAM 13178 / JCM 8861 / NBRC 102185 / NCIMB 2190 / MS3</strain>
        <strain evidence="5">MS-3</strain>
    </source>
</reference>
<evidence type="ECO:0000313" key="6">
    <source>
        <dbReference type="Proteomes" id="UP000001879"/>
    </source>
</evidence>
<evidence type="ECO:0000313" key="4">
    <source>
        <dbReference type="EMBL" id="ADD05415.1"/>
    </source>
</evidence>
<dbReference type="OrthoDB" id="166762at2157"/>
<evidence type="ECO:0000313" key="7">
    <source>
        <dbReference type="Proteomes" id="UP000011543"/>
    </source>
</evidence>
<evidence type="ECO:0000256" key="1">
    <source>
        <dbReference type="PROSITE-ProRule" id="PRU00325"/>
    </source>
</evidence>
<dbReference type="AlphaFoldDB" id="D3SV07"/>
<dbReference type="HOGENOM" id="CLU_1280754_0_0_2"/>
<feature type="region of interest" description="Disordered" evidence="2">
    <location>
        <begin position="1"/>
        <end position="31"/>
    </location>
</feature>